<reference evidence="4 5" key="1">
    <citation type="submission" date="2020-03" db="EMBL/GenBank/DDBJ databases">
        <title>Genomic analysis of Bacteroides faecium CBA7301.</title>
        <authorList>
            <person name="Kim J."/>
            <person name="Roh S.W."/>
        </authorList>
    </citation>
    <scope>NUCLEOTIDE SEQUENCE [LARGE SCALE GENOMIC DNA]</scope>
    <source>
        <strain evidence="4 5">CBA7301</strain>
    </source>
</reference>
<keyword evidence="5" id="KW-1185">Reference proteome</keyword>
<evidence type="ECO:0000313" key="4">
    <source>
        <dbReference type="EMBL" id="QIU92844.1"/>
    </source>
</evidence>
<accession>A0A6H0KHF1</accession>
<evidence type="ECO:0000256" key="1">
    <source>
        <dbReference type="ARBA" id="ARBA00022737"/>
    </source>
</evidence>
<dbReference type="KEGG" id="bfc:BacF7301_01155"/>
<gene>
    <name evidence="4" type="ORF">BacF7301_01155</name>
</gene>
<name>A0A6H0KHF1_9BACE</name>
<dbReference type="AlphaFoldDB" id="A0A6H0KHF1"/>
<sequence length="512" mass="57520">MRYKILRLASVAFAILLVACHEQSEYLFGADFPLVEISADAENEGNFTPEAQTGYGLLRSNARWKAESLSEWLTCNTVTGEYNDTIYFSISENKGDTRIGQIVVRNTIGEERADTLTVRQQCAVSFIPDGYKIKIESDDLKAPLSGESFAEVKFEVNSPTAWRAFTKVADGWSTVMTKKGETSGSGSLIVTENETVVPRSMYIYVQSVEFPTLKDSILLTQSARPLKLEIISPTNKKIMLDGAESQFIFSVNGDGKWKIEDAPGWVELEKTEYEGNANVFVKVSATGTERTAQLTVRSLVQTDKTDVLTIEQKNIPDGRLKDSLALVAIYQATKGENWKYTWKPELPLSDSNWPGVFFDTIDGELRVVDLSLLDYNMEGSLPNEIGWLTEIIKIKLQRNKLSGPLPASINRLTNLTHLYITSNQFSGEFPDIPNLQKLTWIEMEFNRFTGEFPPVFSLLPKLSTLKMKYNNFDPNTCVPTRFGGWKLSLYINPQRAVYGDAKTDYNLVDCPK</sequence>
<proteinExistence type="predicted"/>
<dbReference type="InterPro" id="IPR032675">
    <property type="entry name" value="LRR_dom_sf"/>
</dbReference>
<dbReference type="Proteomes" id="UP000501780">
    <property type="component" value="Chromosome"/>
</dbReference>
<dbReference type="PROSITE" id="PS51257">
    <property type="entry name" value="PROKAR_LIPOPROTEIN"/>
    <property type="match status" value="1"/>
</dbReference>
<dbReference type="PANTHER" id="PTHR48010:SF42">
    <property type="entry name" value="PROTEIN KINASE DOMAIN-CONTAINING PROTEIN"/>
    <property type="match status" value="1"/>
</dbReference>
<evidence type="ECO:0000313" key="5">
    <source>
        <dbReference type="Proteomes" id="UP000501780"/>
    </source>
</evidence>
<dbReference type="InterPro" id="IPR013783">
    <property type="entry name" value="Ig-like_fold"/>
</dbReference>
<dbReference type="Gene3D" id="2.60.40.10">
    <property type="entry name" value="Immunoglobulins"/>
    <property type="match status" value="3"/>
</dbReference>
<dbReference type="EMBL" id="CP050831">
    <property type="protein sequence ID" value="QIU92844.1"/>
    <property type="molecule type" value="Genomic_DNA"/>
</dbReference>
<dbReference type="Gene3D" id="3.80.10.10">
    <property type="entry name" value="Ribonuclease Inhibitor"/>
    <property type="match status" value="1"/>
</dbReference>
<dbReference type="InterPro" id="IPR001611">
    <property type="entry name" value="Leu-rich_rpt"/>
</dbReference>
<keyword evidence="2" id="KW-0732">Signal</keyword>
<evidence type="ECO:0000259" key="3">
    <source>
        <dbReference type="Pfam" id="PF13004"/>
    </source>
</evidence>
<dbReference type="RefSeq" id="WP_167959599.1">
    <property type="nucleotide sequence ID" value="NZ_CP050831.1"/>
</dbReference>
<feature type="signal peptide" evidence="2">
    <location>
        <begin position="1"/>
        <end position="24"/>
    </location>
</feature>
<feature type="domain" description="BACON" evidence="3">
    <location>
        <begin position="64"/>
        <end position="120"/>
    </location>
</feature>
<dbReference type="Pfam" id="PF13004">
    <property type="entry name" value="BACON"/>
    <property type="match status" value="2"/>
</dbReference>
<organism evidence="4 5">
    <name type="scientific">Bacteroides faecium</name>
    <dbReference type="NCBI Taxonomy" id="2715212"/>
    <lineage>
        <taxon>Bacteria</taxon>
        <taxon>Pseudomonadati</taxon>
        <taxon>Bacteroidota</taxon>
        <taxon>Bacteroidia</taxon>
        <taxon>Bacteroidales</taxon>
        <taxon>Bacteroidaceae</taxon>
        <taxon>Bacteroides</taxon>
    </lineage>
</organism>
<feature type="domain" description="BACON" evidence="3">
    <location>
        <begin position="256"/>
        <end position="313"/>
    </location>
</feature>
<keyword evidence="1" id="KW-0677">Repeat</keyword>
<dbReference type="PANTHER" id="PTHR48010">
    <property type="entry name" value="OS05G0588300 PROTEIN"/>
    <property type="match status" value="1"/>
</dbReference>
<dbReference type="InterPro" id="IPR050994">
    <property type="entry name" value="At_inactive_RLKs"/>
</dbReference>
<dbReference type="CDD" id="cd14948">
    <property type="entry name" value="BACON"/>
    <property type="match status" value="2"/>
</dbReference>
<evidence type="ECO:0000256" key="2">
    <source>
        <dbReference type="SAM" id="SignalP"/>
    </source>
</evidence>
<dbReference type="SUPFAM" id="SSF52058">
    <property type="entry name" value="L domain-like"/>
    <property type="match status" value="1"/>
</dbReference>
<feature type="chain" id="PRO_5026286720" description="BACON domain-containing protein" evidence="2">
    <location>
        <begin position="25"/>
        <end position="512"/>
    </location>
</feature>
<dbReference type="InterPro" id="IPR024361">
    <property type="entry name" value="BACON"/>
</dbReference>
<protein>
    <recommendedName>
        <fullName evidence="3">BACON domain-containing protein</fullName>
    </recommendedName>
</protein>
<dbReference type="FunFam" id="3.80.10.10:FF:000383">
    <property type="entry name" value="Leucine-rich repeat receptor protein kinase EMS1"/>
    <property type="match status" value="1"/>
</dbReference>
<dbReference type="Pfam" id="PF00560">
    <property type="entry name" value="LRR_1"/>
    <property type="match status" value="1"/>
</dbReference>